<gene>
    <name evidence="4" type="primary">rpl44e</name>
    <name evidence="5" type="ORF">ATY89_00115</name>
    <name evidence="6" type="ORF">ATZ20_03160</name>
</gene>
<dbReference type="Pfam" id="PF00935">
    <property type="entry name" value="Ribosomal_L44"/>
    <property type="match status" value="1"/>
</dbReference>
<dbReference type="AlphaFoldDB" id="A0A0U2WR31"/>
<comment type="cofactor">
    <cofactor evidence="4">
        <name>Zn(2+)</name>
        <dbReference type="ChEBI" id="CHEBI:29105"/>
    </cofactor>
    <text evidence="4">Binds 1 zinc ion per subunit.</text>
</comment>
<comment type="similarity">
    <text evidence="1 4">Belongs to the eukaryotic ribosomal protein eL42 family.</text>
</comment>
<comment type="function">
    <text evidence="4">Binds to the 23S rRNA.</text>
</comment>
<evidence type="ECO:0000256" key="1">
    <source>
        <dbReference type="ARBA" id="ARBA00009364"/>
    </source>
</evidence>
<evidence type="ECO:0000313" key="8">
    <source>
        <dbReference type="Proteomes" id="UP000065473"/>
    </source>
</evidence>
<name>A0A0U2WR31_9CREN</name>
<evidence type="ECO:0000256" key="3">
    <source>
        <dbReference type="ARBA" id="ARBA00023274"/>
    </source>
</evidence>
<dbReference type="FunFam" id="3.10.450.80:FF:000001">
    <property type="entry name" value="60S ribosomal protein L44"/>
    <property type="match status" value="1"/>
</dbReference>
<keyword evidence="4" id="KW-0694">RNA-binding</keyword>
<evidence type="ECO:0000256" key="2">
    <source>
        <dbReference type="ARBA" id="ARBA00022980"/>
    </source>
</evidence>
<keyword evidence="2 4" id="KW-0689">Ribosomal protein</keyword>
<keyword evidence="4" id="KW-0479">Metal-binding</keyword>
<dbReference type="GO" id="GO:0005840">
    <property type="term" value="C:ribosome"/>
    <property type="evidence" value="ECO:0007669"/>
    <property type="project" value="UniProtKB-KW"/>
</dbReference>
<dbReference type="InterPro" id="IPR053708">
    <property type="entry name" value="Ribosomal_LSU_eL42"/>
</dbReference>
<reference evidence="7 8" key="1">
    <citation type="submission" date="2015-12" db="EMBL/GenBank/DDBJ databases">
        <title>A stable core within a dynamic pangenome in Sulfolobus acidocaldarius.</title>
        <authorList>
            <person name="Anderson R."/>
            <person name="Kouris A."/>
            <person name="Seward C."/>
            <person name="Campbell K."/>
            <person name="Whitaker R."/>
        </authorList>
    </citation>
    <scope>NUCLEOTIDE SEQUENCE [LARGE SCALE GENOMIC DNA]</scope>
    <source>
        <strain evidence="5 8">GG12-C01-09</strain>
        <strain evidence="6 7">NG05B_CO5_07</strain>
    </source>
</reference>
<dbReference type="RefSeq" id="WP_011278121.1">
    <property type="nucleotide sequence ID" value="NZ_BHWZ01000003.1"/>
</dbReference>
<dbReference type="GO" id="GO:0003735">
    <property type="term" value="F:structural constituent of ribosome"/>
    <property type="evidence" value="ECO:0007669"/>
    <property type="project" value="InterPro"/>
</dbReference>
<evidence type="ECO:0000256" key="4">
    <source>
        <dbReference type="HAMAP-Rule" id="MF_01476"/>
    </source>
</evidence>
<dbReference type="EMBL" id="CP013694">
    <property type="protein sequence ID" value="ALU28530.1"/>
    <property type="molecule type" value="Genomic_DNA"/>
</dbReference>
<dbReference type="InterPro" id="IPR011332">
    <property type="entry name" value="Ribosomal_zn-bd"/>
</dbReference>
<dbReference type="InterPro" id="IPR000552">
    <property type="entry name" value="Ribosomal_eL44"/>
</dbReference>
<dbReference type="Proteomes" id="UP000065473">
    <property type="component" value="Chromosome"/>
</dbReference>
<keyword evidence="4" id="KW-0862">Zinc</keyword>
<feature type="binding site" evidence="4">
    <location>
        <position position="74"/>
    </location>
    <ligand>
        <name>Zn(2+)</name>
        <dbReference type="ChEBI" id="CHEBI:29105"/>
    </ligand>
</feature>
<dbReference type="EMBL" id="CP013695">
    <property type="protein sequence ID" value="ALU31239.1"/>
    <property type="molecule type" value="Genomic_DNA"/>
</dbReference>
<sequence length="95" mass="11103">MKVPKVIKTYCPKCKTHTEHSVSLYKGGKRRSLAEGQRRYERKNVGYGSKRKPEQKRFAKTTKKQTLVLKCQKCSYTIVKEGMRLKKLELVEVVK</sequence>
<dbReference type="STRING" id="1435377.SUSAZ_06095"/>
<dbReference type="GO" id="GO:0006412">
    <property type="term" value="P:translation"/>
    <property type="evidence" value="ECO:0007669"/>
    <property type="project" value="UniProtKB-UniRule"/>
</dbReference>
<dbReference type="PANTHER" id="PTHR10369">
    <property type="entry name" value="60S RIBOSOMAL PROTEIN L36A/L44"/>
    <property type="match status" value="1"/>
</dbReference>
<dbReference type="SUPFAM" id="SSF57829">
    <property type="entry name" value="Zn-binding ribosomal proteins"/>
    <property type="match status" value="1"/>
</dbReference>
<protein>
    <recommendedName>
        <fullName evidence="4">Large ribosomal subunit protein eL42</fullName>
    </recommendedName>
</protein>
<dbReference type="PaxDb" id="1435377-SUSAZ_06095"/>
<dbReference type="OMA" id="CKKHTIH"/>
<keyword evidence="3 4" id="KW-0687">Ribonucleoprotein</keyword>
<dbReference type="NCBIfam" id="NF004425">
    <property type="entry name" value="PRK05767.1"/>
    <property type="match status" value="1"/>
</dbReference>
<dbReference type="Proteomes" id="UP000060043">
    <property type="component" value="Chromosome"/>
</dbReference>
<accession>A0A0U2WR31</accession>
<dbReference type="GeneID" id="14551782"/>
<keyword evidence="4" id="KW-0863">Zinc-finger</keyword>
<dbReference type="HAMAP" id="MF_01476">
    <property type="entry name" value="Ribosomal_L44e"/>
    <property type="match status" value="1"/>
</dbReference>
<evidence type="ECO:0000313" key="5">
    <source>
        <dbReference type="EMBL" id="ALU28530.1"/>
    </source>
</evidence>
<evidence type="ECO:0000313" key="7">
    <source>
        <dbReference type="Proteomes" id="UP000060043"/>
    </source>
</evidence>
<feature type="binding site" evidence="4">
    <location>
        <position position="11"/>
    </location>
    <ligand>
        <name>Zn(2+)</name>
        <dbReference type="ChEBI" id="CHEBI:29105"/>
    </ligand>
</feature>
<comment type="subunit">
    <text evidence="4">Part of the 50S ribosomal subunit.</text>
</comment>
<dbReference type="GO" id="GO:0070180">
    <property type="term" value="F:large ribosomal subunit rRNA binding"/>
    <property type="evidence" value="ECO:0007669"/>
    <property type="project" value="UniProtKB-UniRule"/>
</dbReference>
<feature type="binding site" evidence="4">
    <location>
        <position position="14"/>
    </location>
    <ligand>
        <name>Zn(2+)</name>
        <dbReference type="ChEBI" id="CHEBI:29105"/>
    </ligand>
</feature>
<evidence type="ECO:0000313" key="6">
    <source>
        <dbReference type="EMBL" id="ALU31239.1"/>
    </source>
</evidence>
<proteinExistence type="inferred from homology"/>
<dbReference type="SMR" id="A0A0U2WR31"/>
<dbReference type="GO" id="GO:0008270">
    <property type="term" value="F:zinc ion binding"/>
    <property type="evidence" value="ECO:0007669"/>
    <property type="project" value="UniProtKB-UniRule"/>
</dbReference>
<feature type="zinc finger region" description="C4-type" evidence="4">
    <location>
        <begin position="11"/>
        <end position="74"/>
    </location>
</feature>
<feature type="binding site" evidence="4">
    <location>
        <position position="71"/>
    </location>
    <ligand>
        <name>Zn(2+)</name>
        <dbReference type="ChEBI" id="CHEBI:29105"/>
    </ligand>
</feature>
<keyword evidence="4" id="KW-0699">rRNA-binding</keyword>
<dbReference type="OrthoDB" id="52456at2157"/>
<dbReference type="GO" id="GO:1990904">
    <property type="term" value="C:ribonucleoprotein complex"/>
    <property type="evidence" value="ECO:0007669"/>
    <property type="project" value="UniProtKB-KW"/>
</dbReference>
<dbReference type="Gene3D" id="3.10.450.80">
    <property type="match status" value="1"/>
</dbReference>
<organism evidence="5 8">
    <name type="scientific">Sulfolobus acidocaldarius</name>
    <dbReference type="NCBI Taxonomy" id="2285"/>
    <lineage>
        <taxon>Archaea</taxon>
        <taxon>Thermoproteota</taxon>
        <taxon>Thermoprotei</taxon>
        <taxon>Sulfolobales</taxon>
        <taxon>Sulfolobaceae</taxon>
        <taxon>Sulfolobus</taxon>
    </lineage>
</organism>